<evidence type="ECO:0000313" key="1">
    <source>
        <dbReference type="EMBL" id="GBL44378.1"/>
    </source>
</evidence>
<dbReference type="AlphaFoldDB" id="A0A401J9P7"/>
<reference evidence="1 2" key="1">
    <citation type="journal article" date="2019" name="Front. Microbiol.">
        <title>Genomes of Neutrophilic Sulfur-Oxidizing Chemolithoautotrophs Representing 9 Proteobacterial Species From 8 Genera.</title>
        <authorList>
            <person name="Watanabe T."/>
            <person name="Kojima H."/>
            <person name="Umezawa K."/>
            <person name="Hori C."/>
            <person name="Takasuka T.E."/>
            <person name="Kato Y."/>
            <person name="Fukui M."/>
        </authorList>
    </citation>
    <scope>NUCLEOTIDE SEQUENCE [LARGE SCALE GENOMIC DNA]</scope>
    <source>
        <strain evidence="1 2">TTN</strain>
    </source>
</reference>
<evidence type="ECO:0000313" key="2">
    <source>
        <dbReference type="Proteomes" id="UP000286806"/>
    </source>
</evidence>
<keyword evidence="2" id="KW-1185">Reference proteome</keyword>
<name>A0A401J9P7_9PROT</name>
<comment type="caution">
    <text evidence="1">The sequence shown here is derived from an EMBL/GenBank/DDBJ whole genome shotgun (WGS) entry which is preliminary data.</text>
</comment>
<proteinExistence type="predicted"/>
<organism evidence="1 2">
    <name type="scientific">Sulfuriferula multivorans</name>
    <dbReference type="NCBI Taxonomy" id="1559896"/>
    <lineage>
        <taxon>Bacteria</taxon>
        <taxon>Pseudomonadati</taxon>
        <taxon>Pseudomonadota</taxon>
        <taxon>Betaproteobacteria</taxon>
        <taxon>Nitrosomonadales</taxon>
        <taxon>Sulfuricellaceae</taxon>
        <taxon>Sulfuriferula</taxon>
    </lineage>
</organism>
<dbReference type="EMBL" id="BGOW01000001">
    <property type="protein sequence ID" value="GBL44378.1"/>
    <property type="molecule type" value="Genomic_DNA"/>
</dbReference>
<sequence>MKRIPPIFPVHLMGEANIHGNQLFCELGGESPIPANRVASVNSVFSVAN</sequence>
<accession>A0A401J9P7</accession>
<gene>
    <name evidence="1" type="ORF">SFMTTN_0173</name>
</gene>
<dbReference type="Proteomes" id="UP000286806">
    <property type="component" value="Unassembled WGS sequence"/>
</dbReference>
<protein>
    <submittedName>
        <fullName evidence="1">Uncharacterized protein</fullName>
    </submittedName>
</protein>